<dbReference type="InterPro" id="IPR050951">
    <property type="entry name" value="Retrovirus_Pol_polyprotein"/>
</dbReference>
<dbReference type="OrthoDB" id="3201810at2759"/>
<evidence type="ECO:0000313" key="1">
    <source>
        <dbReference type="EMBL" id="KIK90909.1"/>
    </source>
</evidence>
<dbReference type="STRING" id="930991.A0A0D0DXB6"/>
<feature type="non-terminal residue" evidence="1">
    <location>
        <position position="89"/>
    </location>
</feature>
<evidence type="ECO:0008006" key="3">
    <source>
        <dbReference type="Google" id="ProtNLM"/>
    </source>
</evidence>
<keyword evidence="2" id="KW-1185">Reference proteome</keyword>
<sequence length="89" mass="9992">DVRSFLGLVRYLADHLPALAEHTHVLMPLTTKEAELHFPLWNAKHVKAFQAIKDLVVSPHCLTTIDHDNPGDNKIFLTCDASDYRMGAV</sequence>
<dbReference type="SUPFAM" id="SSF56672">
    <property type="entry name" value="DNA/RNA polymerases"/>
    <property type="match status" value="1"/>
</dbReference>
<reference evidence="1 2" key="1">
    <citation type="submission" date="2014-04" db="EMBL/GenBank/DDBJ databases">
        <authorList>
            <consortium name="DOE Joint Genome Institute"/>
            <person name="Kuo A."/>
            <person name="Kohler A."/>
            <person name="Jargeat P."/>
            <person name="Nagy L.G."/>
            <person name="Floudas D."/>
            <person name="Copeland A."/>
            <person name="Barry K.W."/>
            <person name="Cichocki N."/>
            <person name="Veneault-Fourrey C."/>
            <person name="LaButti K."/>
            <person name="Lindquist E.A."/>
            <person name="Lipzen A."/>
            <person name="Lundell T."/>
            <person name="Morin E."/>
            <person name="Murat C."/>
            <person name="Sun H."/>
            <person name="Tunlid A."/>
            <person name="Henrissat B."/>
            <person name="Grigoriev I.V."/>
            <person name="Hibbett D.S."/>
            <person name="Martin F."/>
            <person name="Nordberg H.P."/>
            <person name="Cantor M.N."/>
            <person name="Hua S.X."/>
        </authorList>
    </citation>
    <scope>NUCLEOTIDE SEQUENCE [LARGE SCALE GENOMIC DNA]</scope>
    <source>
        <strain evidence="1 2">Ve08.2h10</strain>
    </source>
</reference>
<protein>
    <recommendedName>
        <fullName evidence="3">Reverse transcriptase/retrotransposon-derived protein RNase H-like domain-containing protein</fullName>
    </recommendedName>
</protein>
<name>A0A0D0DXB6_9AGAM</name>
<dbReference type="AlphaFoldDB" id="A0A0D0DXB6"/>
<evidence type="ECO:0000313" key="2">
    <source>
        <dbReference type="Proteomes" id="UP000054538"/>
    </source>
</evidence>
<feature type="non-terminal residue" evidence="1">
    <location>
        <position position="1"/>
    </location>
</feature>
<dbReference type="EMBL" id="KN825454">
    <property type="protein sequence ID" value="KIK90909.1"/>
    <property type="molecule type" value="Genomic_DNA"/>
</dbReference>
<gene>
    <name evidence="1" type="ORF">PAXRUDRAFT_124310</name>
</gene>
<dbReference type="InParanoid" id="A0A0D0DXB6"/>
<dbReference type="InterPro" id="IPR043128">
    <property type="entry name" value="Rev_trsase/Diguanyl_cyclase"/>
</dbReference>
<organism evidence="1 2">
    <name type="scientific">Paxillus rubicundulus Ve08.2h10</name>
    <dbReference type="NCBI Taxonomy" id="930991"/>
    <lineage>
        <taxon>Eukaryota</taxon>
        <taxon>Fungi</taxon>
        <taxon>Dikarya</taxon>
        <taxon>Basidiomycota</taxon>
        <taxon>Agaricomycotina</taxon>
        <taxon>Agaricomycetes</taxon>
        <taxon>Agaricomycetidae</taxon>
        <taxon>Boletales</taxon>
        <taxon>Paxilineae</taxon>
        <taxon>Paxillaceae</taxon>
        <taxon>Paxillus</taxon>
    </lineage>
</organism>
<accession>A0A0D0DXB6</accession>
<dbReference type="PANTHER" id="PTHR37984:SF9">
    <property type="entry name" value="INTEGRASE CATALYTIC DOMAIN-CONTAINING PROTEIN"/>
    <property type="match status" value="1"/>
</dbReference>
<proteinExistence type="predicted"/>
<dbReference type="Gene3D" id="3.30.70.270">
    <property type="match status" value="1"/>
</dbReference>
<dbReference type="HOGENOM" id="CLU_175722_0_0_1"/>
<dbReference type="InterPro" id="IPR043502">
    <property type="entry name" value="DNA/RNA_pol_sf"/>
</dbReference>
<reference evidence="2" key="2">
    <citation type="submission" date="2015-01" db="EMBL/GenBank/DDBJ databases">
        <title>Evolutionary Origins and Diversification of the Mycorrhizal Mutualists.</title>
        <authorList>
            <consortium name="DOE Joint Genome Institute"/>
            <consortium name="Mycorrhizal Genomics Consortium"/>
            <person name="Kohler A."/>
            <person name="Kuo A."/>
            <person name="Nagy L.G."/>
            <person name="Floudas D."/>
            <person name="Copeland A."/>
            <person name="Barry K.W."/>
            <person name="Cichocki N."/>
            <person name="Veneault-Fourrey C."/>
            <person name="LaButti K."/>
            <person name="Lindquist E.A."/>
            <person name="Lipzen A."/>
            <person name="Lundell T."/>
            <person name="Morin E."/>
            <person name="Murat C."/>
            <person name="Riley R."/>
            <person name="Ohm R."/>
            <person name="Sun H."/>
            <person name="Tunlid A."/>
            <person name="Henrissat B."/>
            <person name="Grigoriev I.V."/>
            <person name="Hibbett D.S."/>
            <person name="Martin F."/>
        </authorList>
    </citation>
    <scope>NUCLEOTIDE SEQUENCE [LARGE SCALE GENOMIC DNA]</scope>
    <source>
        <strain evidence="2">Ve08.2h10</strain>
    </source>
</reference>
<dbReference type="PANTHER" id="PTHR37984">
    <property type="entry name" value="PROTEIN CBG26694"/>
    <property type="match status" value="1"/>
</dbReference>
<dbReference type="Proteomes" id="UP000054538">
    <property type="component" value="Unassembled WGS sequence"/>
</dbReference>